<dbReference type="AlphaFoldDB" id="A0A427A6Q7"/>
<gene>
    <name evidence="2" type="ORF">B296_00009420</name>
</gene>
<organism evidence="2 3">
    <name type="scientific">Ensete ventricosum</name>
    <name type="common">Abyssinian banana</name>
    <name type="synonym">Musa ensete</name>
    <dbReference type="NCBI Taxonomy" id="4639"/>
    <lineage>
        <taxon>Eukaryota</taxon>
        <taxon>Viridiplantae</taxon>
        <taxon>Streptophyta</taxon>
        <taxon>Embryophyta</taxon>
        <taxon>Tracheophyta</taxon>
        <taxon>Spermatophyta</taxon>
        <taxon>Magnoliopsida</taxon>
        <taxon>Liliopsida</taxon>
        <taxon>Zingiberales</taxon>
        <taxon>Musaceae</taxon>
        <taxon>Ensete</taxon>
    </lineage>
</organism>
<name>A0A427A6Q7_ENSVE</name>
<feature type="region of interest" description="Disordered" evidence="1">
    <location>
        <begin position="94"/>
        <end position="140"/>
    </location>
</feature>
<evidence type="ECO:0000313" key="2">
    <source>
        <dbReference type="EMBL" id="RRT71946.1"/>
    </source>
</evidence>
<feature type="non-terminal residue" evidence="2">
    <location>
        <position position="1"/>
    </location>
</feature>
<evidence type="ECO:0000256" key="1">
    <source>
        <dbReference type="SAM" id="MobiDB-lite"/>
    </source>
</evidence>
<accession>A0A427A6Q7</accession>
<dbReference type="EMBL" id="AMZH03003557">
    <property type="protein sequence ID" value="RRT71946.1"/>
    <property type="molecule type" value="Genomic_DNA"/>
</dbReference>
<reference evidence="2 3" key="1">
    <citation type="journal article" date="2014" name="Agronomy (Basel)">
        <title>A Draft Genome Sequence for Ensete ventricosum, the Drought-Tolerant Tree Against Hunger.</title>
        <authorList>
            <person name="Harrison J."/>
            <person name="Moore K.A."/>
            <person name="Paszkiewicz K."/>
            <person name="Jones T."/>
            <person name="Grant M."/>
            <person name="Ambacheew D."/>
            <person name="Muzemil S."/>
            <person name="Studholme D.J."/>
        </authorList>
    </citation>
    <scope>NUCLEOTIDE SEQUENCE [LARGE SCALE GENOMIC DNA]</scope>
</reference>
<sequence>ERTFASSTLFRSTILWPPPSRRPFLPRKLINGPLDVIFDGECIVSTLLRTNHPTPAYIVVTAYALSLALCFRCGGGRRCGSAVVFALSNNKKPHSATAAGIAGGEPEEETAAGRGWRGRREGSRTGDRGRGGRVLRHPQAAAGCEVSRRCGPSATISEKTAAATKAERRTRGREVAEPRFVLEDFEGVAGGDDGVGSPLVVDGKASCGGGTDLQIDLDVEPNRNRL</sequence>
<proteinExistence type="predicted"/>
<feature type="compositionally biased region" description="Basic and acidic residues" evidence="1">
    <location>
        <begin position="118"/>
        <end position="130"/>
    </location>
</feature>
<evidence type="ECO:0000313" key="3">
    <source>
        <dbReference type="Proteomes" id="UP000287651"/>
    </source>
</evidence>
<dbReference type="Proteomes" id="UP000287651">
    <property type="component" value="Unassembled WGS sequence"/>
</dbReference>
<protein>
    <submittedName>
        <fullName evidence="2">Uncharacterized protein</fullName>
    </submittedName>
</protein>
<comment type="caution">
    <text evidence="2">The sequence shown here is derived from an EMBL/GenBank/DDBJ whole genome shotgun (WGS) entry which is preliminary data.</text>
</comment>